<keyword evidence="6 10" id="KW-0067">ATP-binding</keyword>
<dbReference type="Proteomes" id="UP000053797">
    <property type="component" value="Unassembled WGS sequence"/>
</dbReference>
<accession>A0A0V8GGB0</accession>
<evidence type="ECO:0000256" key="1">
    <source>
        <dbReference type="ARBA" id="ARBA00004496"/>
    </source>
</evidence>
<dbReference type="InterPro" id="IPR006194">
    <property type="entry name" value="Gly-tRNA-synth_heterodimer"/>
</dbReference>
<evidence type="ECO:0000256" key="9">
    <source>
        <dbReference type="ARBA" id="ARBA00047937"/>
    </source>
</evidence>
<comment type="catalytic activity">
    <reaction evidence="9 10">
        <text>tRNA(Gly) + glycine + ATP = glycyl-tRNA(Gly) + AMP + diphosphate</text>
        <dbReference type="Rhea" id="RHEA:16013"/>
        <dbReference type="Rhea" id="RHEA-COMP:9664"/>
        <dbReference type="Rhea" id="RHEA-COMP:9683"/>
        <dbReference type="ChEBI" id="CHEBI:30616"/>
        <dbReference type="ChEBI" id="CHEBI:33019"/>
        <dbReference type="ChEBI" id="CHEBI:57305"/>
        <dbReference type="ChEBI" id="CHEBI:78442"/>
        <dbReference type="ChEBI" id="CHEBI:78522"/>
        <dbReference type="ChEBI" id="CHEBI:456215"/>
        <dbReference type="EC" id="6.1.1.14"/>
    </reaction>
</comment>
<evidence type="ECO:0000313" key="13">
    <source>
        <dbReference type="Proteomes" id="UP000053797"/>
    </source>
</evidence>
<keyword evidence="3 10" id="KW-0963">Cytoplasm</keyword>
<sequence>MHELLLEIGLEEMPARFVLQSETQLKERVTRFLEEARIEFTSVESFSTPRRLAVYVKGLAARQSDLEETLKGPAKRIAMDEAGNWTKAAEGFARGKGLTTDDLFLGEEKGVEYLYATRKEVGQATADLLPGLKQVVEAMTFPKNMRWSTQSLRYMRPIRWLIALLDDQVIPFEVASVETGRTSRGHRFLGQDITILRPNAYVEALAGENVIVSYEARRQLIEEQIVALAAREQFEVPIDASLLEEVTNLVEYPTALFGAFDEAYLELPEEVLITTMKEHQRYFPVKRDGALLHYFVTVRNGNATHLENVARGNEKVIRARLADAQFFYEEDKKADIDEQAKRLDKIVFHEKLGTTGEKVRRVRQMALALADRVGADKTRVERAGQIYKFDLVSQMVYEFTELQGLMGERYANMKNEDPEVAAAIREHYMPRFAGDASPETPTGTLYAILDKMDSVAGFFGVGMIPSGSADPYALRRQAQGIVQILSDRKLNLTLTELIAFVVSEQVAAGLYAKDAEEVQSALQDFFAQRLKYRLSEMNFRHDVVEAALDHTLTVEANEQRAAMLESATKKESFKKTVEQLSRVLNISKKAEDVTTVNPALFENDAERALHEAIEKTLPEVDQAIASLDYERALEALEATVPSITAYFDGTMIMTDDETVRTNRLSEMKRFAQAIESVARFNALTLA</sequence>
<dbReference type="PANTHER" id="PTHR30075">
    <property type="entry name" value="GLYCYL-TRNA SYNTHETASE"/>
    <property type="match status" value="1"/>
</dbReference>
<dbReference type="GO" id="GO:0004820">
    <property type="term" value="F:glycine-tRNA ligase activity"/>
    <property type="evidence" value="ECO:0007669"/>
    <property type="project" value="UniProtKB-UniRule"/>
</dbReference>
<keyword evidence="8 10" id="KW-0030">Aminoacyl-tRNA synthetase</keyword>
<dbReference type="Pfam" id="PF02092">
    <property type="entry name" value="tRNA_synt_2f"/>
    <property type="match status" value="1"/>
</dbReference>
<dbReference type="EC" id="6.1.1.14" evidence="10"/>
<evidence type="ECO:0000256" key="5">
    <source>
        <dbReference type="ARBA" id="ARBA00022741"/>
    </source>
</evidence>
<dbReference type="HAMAP" id="MF_00255">
    <property type="entry name" value="Gly_tRNA_synth_beta"/>
    <property type="match status" value="1"/>
</dbReference>
<dbReference type="NCBIfam" id="TIGR00211">
    <property type="entry name" value="glyS"/>
    <property type="match status" value="1"/>
</dbReference>
<keyword evidence="7 10" id="KW-0648">Protein biosynthesis</keyword>
<comment type="similarity">
    <text evidence="2 10">Belongs to the class-II aminoacyl-tRNA synthetase family.</text>
</comment>
<keyword evidence="4 10" id="KW-0436">Ligase</keyword>
<feature type="domain" description="DALR anticodon binding" evidence="11">
    <location>
        <begin position="579"/>
        <end position="675"/>
    </location>
</feature>
<protein>
    <recommendedName>
        <fullName evidence="10">Glycine--tRNA ligase beta subunit</fullName>
        <ecNumber evidence="10">6.1.1.14</ecNumber>
    </recommendedName>
    <alternativeName>
        <fullName evidence="10">Glycyl-tRNA synthetase beta subunit</fullName>
        <shortName evidence="10">GlyRS</shortName>
    </alternativeName>
</protein>
<dbReference type="PANTHER" id="PTHR30075:SF2">
    <property type="entry name" value="GLYCINE--TRNA LIGASE, CHLOROPLASTIC_MITOCHONDRIAL 2"/>
    <property type="match status" value="1"/>
</dbReference>
<comment type="caution">
    <text evidence="12">The sequence shown here is derived from an EMBL/GenBank/DDBJ whole genome shotgun (WGS) entry which is preliminary data.</text>
</comment>
<evidence type="ECO:0000256" key="8">
    <source>
        <dbReference type="ARBA" id="ARBA00023146"/>
    </source>
</evidence>
<evidence type="ECO:0000259" key="11">
    <source>
        <dbReference type="Pfam" id="PF05746"/>
    </source>
</evidence>
<dbReference type="GO" id="GO:0004814">
    <property type="term" value="F:arginine-tRNA ligase activity"/>
    <property type="evidence" value="ECO:0007669"/>
    <property type="project" value="InterPro"/>
</dbReference>
<evidence type="ECO:0000256" key="6">
    <source>
        <dbReference type="ARBA" id="ARBA00022840"/>
    </source>
</evidence>
<dbReference type="SUPFAM" id="SSF109604">
    <property type="entry name" value="HD-domain/PDEase-like"/>
    <property type="match status" value="1"/>
</dbReference>
<evidence type="ECO:0000256" key="4">
    <source>
        <dbReference type="ARBA" id="ARBA00022598"/>
    </source>
</evidence>
<evidence type="ECO:0000256" key="3">
    <source>
        <dbReference type="ARBA" id="ARBA00022490"/>
    </source>
</evidence>
<name>A0A0V8GGB0_9BACL</name>
<dbReference type="InterPro" id="IPR008909">
    <property type="entry name" value="DALR_anticod-bd"/>
</dbReference>
<evidence type="ECO:0000313" key="12">
    <source>
        <dbReference type="EMBL" id="KSU49158.1"/>
    </source>
</evidence>
<keyword evidence="5 10" id="KW-0547">Nucleotide-binding</keyword>
<gene>
    <name evidence="10" type="primary">glyS</name>
    <name evidence="12" type="ORF">AS033_07215</name>
</gene>
<comment type="subunit">
    <text evidence="10">Tetramer of two alpha and two beta subunits.</text>
</comment>
<dbReference type="RefSeq" id="WP_058265083.1">
    <property type="nucleotide sequence ID" value="NZ_FMYN01000002.1"/>
</dbReference>
<proteinExistence type="inferred from homology"/>
<dbReference type="AlphaFoldDB" id="A0A0V8GGB0"/>
<dbReference type="EMBL" id="LNQL01000002">
    <property type="protein sequence ID" value="KSU49158.1"/>
    <property type="molecule type" value="Genomic_DNA"/>
</dbReference>
<evidence type="ECO:0000256" key="2">
    <source>
        <dbReference type="ARBA" id="ARBA00008226"/>
    </source>
</evidence>
<dbReference type="GO" id="GO:0006426">
    <property type="term" value="P:glycyl-tRNA aminoacylation"/>
    <property type="evidence" value="ECO:0007669"/>
    <property type="project" value="UniProtKB-UniRule"/>
</dbReference>
<comment type="subcellular location">
    <subcellularLocation>
        <location evidence="1 10">Cytoplasm</location>
    </subcellularLocation>
</comment>
<organism evidence="12 13">
    <name type="scientific">Exiguobacterium indicum</name>
    <dbReference type="NCBI Taxonomy" id="296995"/>
    <lineage>
        <taxon>Bacteria</taxon>
        <taxon>Bacillati</taxon>
        <taxon>Bacillota</taxon>
        <taxon>Bacilli</taxon>
        <taxon>Bacillales</taxon>
        <taxon>Bacillales Family XII. Incertae Sedis</taxon>
        <taxon>Exiguobacterium</taxon>
    </lineage>
</organism>
<dbReference type="Pfam" id="PF05746">
    <property type="entry name" value="DALR_1"/>
    <property type="match status" value="1"/>
</dbReference>
<dbReference type="OrthoDB" id="9775440at2"/>
<evidence type="ECO:0000256" key="7">
    <source>
        <dbReference type="ARBA" id="ARBA00022917"/>
    </source>
</evidence>
<dbReference type="GO" id="GO:0006420">
    <property type="term" value="P:arginyl-tRNA aminoacylation"/>
    <property type="evidence" value="ECO:0007669"/>
    <property type="project" value="InterPro"/>
</dbReference>
<dbReference type="GO" id="GO:0005829">
    <property type="term" value="C:cytosol"/>
    <property type="evidence" value="ECO:0007669"/>
    <property type="project" value="TreeGrafter"/>
</dbReference>
<dbReference type="GO" id="GO:0005524">
    <property type="term" value="F:ATP binding"/>
    <property type="evidence" value="ECO:0007669"/>
    <property type="project" value="UniProtKB-UniRule"/>
</dbReference>
<dbReference type="PRINTS" id="PR01045">
    <property type="entry name" value="TRNASYNTHGB"/>
</dbReference>
<reference evidence="12 13" key="1">
    <citation type="journal article" date="2015" name="Int. J. Syst. Evol. Microbiol.">
        <title>Exiguobacterium enclense sp. nov., isolated from sediment.</title>
        <authorList>
            <person name="Dastager S.G."/>
            <person name="Mawlankar R."/>
            <person name="Sonalkar V.V."/>
            <person name="Thorat M.N."/>
            <person name="Mual P."/>
            <person name="Verma A."/>
            <person name="Krishnamurthi S."/>
            <person name="Tang S.K."/>
            <person name="Li W.J."/>
        </authorList>
    </citation>
    <scope>NUCLEOTIDE SEQUENCE [LARGE SCALE GENOMIC DNA]</scope>
    <source>
        <strain evidence="12 13">NIO-1109</strain>
    </source>
</reference>
<evidence type="ECO:0000256" key="10">
    <source>
        <dbReference type="HAMAP-Rule" id="MF_00255"/>
    </source>
</evidence>
<dbReference type="PROSITE" id="PS50861">
    <property type="entry name" value="AA_TRNA_LIGASE_II_GLYAB"/>
    <property type="match status" value="1"/>
</dbReference>
<dbReference type="InterPro" id="IPR015944">
    <property type="entry name" value="Gly-tRNA-synth_bsu"/>
</dbReference>